<comment type="caution">
    <text evidence="2">The sequence shown here is derived from an EMBL/GenBank/DDBJ whole genome shotgun (WGS) entry which is preliminary data.</text>
</comment>
<name>A0A840YY93_9SPHN</name>
<protein>
    <submittedName>
        <fullName evidence="2">Uncharacterized protein</fullName>
    </submittedName>
</protein>
<dbReference type="RefSeq" id="WP_184002332.1">
    <property type="nucleotide sequence ID" value="NZ_BAABIF010000013.1"/>
</dbReference>
<dbReference type="EMBL" id="JACIJI010000002">
    <property type="protein sequence ID" value="MBB5718500.1"/>
    <property type="molecule type" value="Genomic_DNA"/>
</dbReference>
<evidence type="ECO:0000313" key="3">
    <source>
        <dbReference type="Proteomes" id="UP000554342"/>
    </source>
</evidence>
<accession>A0A840YY93</accession>
<evidence type="ECO:0000256" key="1">
    <source>
        <dbReference type="SAM" id="MobiDB-lite"/>
    </source>
</evidence>
<reference evidence="2 3" key="1">
    <citation type="submission" date="2020-08" db="EMBL/GenBank/DDBJ databases">
        <title>Genomic Encyclopedia of Type Strains, Phase IV (KMG-IV): sequencing the most valuable type-strain genomes for metagenomic binning, comparative biology and taxonomic classification.</title>
        <authorList>
            <person name="Goeker M."/>
        </authorList>
    </citation>
    <scope>NUCLEOTIDE SEQUENCE [LARGE SCALE GENOMIC DNA]</scope>
    <source>
        <strain evidence="2 3">DSM 27203</strain>
    </source>
</reference>
<sequence length="48" mass="5283">MNDQNQFAAESGDIGEPAFPINRPNPIAPEKSRQTIRALSETSAVRTR</sequence>
<gene>
    <name evidence="2" type="ORF">FHR23_001423</name>
</gene>
<evidence type="ECO:0000313" key="2">
    <source>
        <dbReference type="EMBL" id="MBB5718500.1"/>
    </source>
</evidence>
<feature type="region of interest" description="Disordered" evidence="1">
    <location>
        <begin position="1"/>
        <end position="48"/>
    </location>
</feature>
<dbReference type="Proteomes" id="UP000554342">
    <property type="component" value="Unassembled WGS sequence"/>
</dbReference>
<feature type="compositionally biased region" description="Polar residues" evidence="1">
    <location>
        <begin position="35"/>
        <end position="48"/>
    </location>
</feature>
<organism evidence="2 3">
    <name type="scientific">Stakelama sediminis</name>
    <dbReference type="NCBI Taxonomy" id="463200"/>
    <lineage>
        <taxon>Bacteria</taxon>
        <taxon>Pseudomonadati</taxon>
        <taxon>Pseudomonadota</taxon>
        <taxon>Alphaproteobacteria</taxon>
        <taxon>Sphingomonadales</taxon>
        <taxon>Sphingomonadaceae</taxon>
        <taxon>Stakelama</taxon>
    </lineage>
</organism>
<dbReference type="AlphaFoldDB" id="A0A840YY93"/>
<proteinExistence type="predicted"/>
<keyword evidence="3" id="KW-1185">Reference proteome</keyword>